<dbReference type="PANTHER" id="PTHR36845:SF1">
    <property type="entry name" value="HYDROLASE, PUTATIVE (AFU_ORTHOLOGUE AFUA_7G05090)-RELATED"/>
    <property type="match status" value="1"/>
</dbReference>
<feature type="binding site" evidence="4">
    <location>
        <position position="212"/>
    </location>
    <ligand>
        <name>substrate</name>
    </ligand>
</feature>
<dbReference type="InterPro" id="IPR008928">
    <property type="entry name" value="6-hairpin_glycosidase_sf"/>
</dbReference>
<evidence type="ECO:0000256" key="4">
    <source>
        <dbReference type="PIRSR" id="PIRSR610905-2"/>
    </source>
</evidence>
<dbReference type="InterPro" id="IPR012341">
    <property type="entry name" value="6hp_glycosidase-like_sf"/>
</dbReference>
<evidence type="ECO:0000256" key="1">
    <source>
        <dbReference type="ARBA" id="ARBA00022801"/>
    </source>
</evidence>
<organism evidence="5 6">
    <name type="scientific">Spiroplasma clarkii</name>
    <dbReference type="NCBI Taxonomy" id="2139"/>
    <lineage>
        <taxon>Bacteria</taxon>
        <taxon>Bacillati</taxon>
        <taxon>Mycoplasmatota</taxon>
        <taxon>Mollicutes</taxon>
        <taxon>Entomoplasmatales</taxon>
        <taxon>Spiroplasmataceae</taxon>
        <taxon>Spiroplasma</taxon>
    </lineage>
</organism>
<feature type="binding site" evidence="4">
    <location>
        <position position="94"/>
    </location>
    <ligand>
        <name>substrate</name>
    </ligand>
</feature>
<feature type="active site" description="Nucleophile" evidence="3">
    <location>
        <position position="94"/>
    </location>
</feature>
<reference evidence="5 6" key="1">
    <citation type="submission" date="2017-11" db="EMBL/GenBank/DDBJ databases">
        <title>Complete genome sequence of Spiroplasma clarkii CN-5 (DSM 19994).</title>
        <authorList>
            <person name="Tsai Y.-M."/>
            <person name="Chang A."/>
            <person name="Lo W.-S."/>
            <person name="Kuo C.-H."/>
        </authorList>
    </citation>
    <scope>NUCLEOTIDE SEQUENCE [LARGE SCALE GENOMIC DNA]</scope>
    <source>
        <strain evidence="5 6">CN-5</strain>
    </source>
</reference>
<feature type="binding site" evidence="4">
    <location>
        <position position="214"/>
    </location>
    <ligand>
        <name>substrate</name>
    </ligand>
</feature>
<proteinExistence type="inferred from homology"/>
<keyword evidence="6" id="KW-1185">Reference proteome</keyword>
<dbReference type="GO" id="GO:0052757">
    <property type="term" value="F:chondroitin hydrolase activity"/>
    <property type="evidence" value="ECO:0007669"/>
    <property type="project" value="TreeGrafter"/>
</dbReference>
<dbReference type="PANTHER" id="PTHR36845">
    <property type="entry name" value="HYDROLASE, PUTATIVE (AFU_ORTHOLOGUE AFUA_7G05090)-RELATED"/>
    <property type="match status" value="1"/>
</dbReference>
<evidence type="ECO:0000313" key="5">
    <source>
        <dbReference type="EMBL" id="ATX71170.1"/>
    </source>
</evidence>
<evidence type="ECO:0000256" key="2">
    <source>
        <dbReference type="ARBA" id="ARBA00038358"/>
    </source>
</evidence>
<feature type="binding site" evidence="4">
    <location>
        <position position="226"/>
    </location>
    <ligand>
        <name>substrate</name>
    </ligand>
</feature>
<dbReference type="InterPro" id="IPR010905">
    <property type="entry name" value="Glyco_hydro_88"/>
</dbReference>
<keyword evidence="1 5" id="KW-0378">Hydrolase</keyword>
<feature type="active site" description="Proton donor" evidence="3">
    <location>
        <position position="154"/>
    </location>
</feature>
<feature type="binding site" evidence="4">
    <location>
        <position position="230"/>
    </location>
    <ligand>
        <name>substrate</name>
    </ligand>
</feature>
<comment type="similarity">
    <text evidence="2">Belongs to the glycosyl hydrolase 88 family.</text>
</comment>
<dbReference type="Gene3D" id="1.50.10.10">
    <property type="match status" value="1"/>
</dbReference>
<feature type="binding site" evidence="4">
    <location>
        <position position="154"/>
    </location>
    <ligand>
        <name>substrate</name>
    </ligand>
</feature>
<protein>
    <submittedName>
        <fullName evidence="5">Unsaturated chondroitin disaccharide hydrolase</fullName>
    </submittedName>
</protein>
<dbReference type="SUPFAM" id="SSF48208">
    <property type="entry name" value="Six-hairpin glycosidases"/>
    <property type="match status" value="1"/>
</dbReference>
<dbReference type="Pfam" id="PF07470">
    <property type="entry name" value="Glyco_hydro_88"/>
    <property type="match status" value="1"/>
</dbReference>
<dbReference type="AlphaFoldDB" id="A0A2K8KHL0"/>
<accession>A0A2K8KHL0</accession>
<evidence type="ECO:0000256" key="3">
    <source>
        <dbReference type="PIRSR" id="PIRSR610905-1"/>
    </source>
</evidence>
<evidence type="ECO:0000313" key="6">
    <source>
        <dbReference type="Proteomes" id="UP000231179"/>
    </source>
</evidence>
<dbReference type="RefSeq" id="WP_100254711.1">
    <property type="nucleotide sequence ID" value="NZ_CP024870.1"/>
</dbReference>
<gene>
    <name evidence="5" type="primary">ugl</name>
    <name evidence="5" type="ORF">SCLAR_v1c08620</name>
</gene>
<dbReference type="Proteomes" id="UP000231179">
    <property type="component" value="Chromosome"/>
</dbReference>
<dbReference type="GO" id="GO:0000272">
    <property type="term" value="P:polysaccharide catabolic process"/>
    <property type="evidence" value="ECO:0007669"/>
    <property type="project" value="TreeGrafter"/>
</dbReference>
<dbReference type="InterPro" id="IPR052369">
    <property type="entry name" value="UG_Glycosaminoglycan_Hydrolase"/>
</dbReference>
<dbReference type="EMBL" id="CP024870">
    <property type="protein sequence ID" value="ATX71170.1"/>
    <property type="molecule type" value="Genomic_DNA"/>
</dbReference>
<sequence length="376" mass="43167">MKNIDKAVNHIVEKMEQNYLTLNNLFPDSHTICGKYPKVSNYLIEAGWTSGFWTGMLWMMTMYSKEKKYQLLAEYHLTSFRARLREEILINHHDLGFLFLPSAYSQYKLTNFSKAKDTVVWAADKLCERFVVPGEYIQAWGEIDKNKNGKFIIDCNLNVPLLFKAHDLTGEQKYLDIAVKHLKTASQLLIRNDGSTFHSFNMNAIDGKPLFGETVQGFSDTSCWSRGQAWAVYGFAIAYKRTGLEIFKQPYFKVTSYFIKNLPNDLVPYWDLVFTDADSATQEKDTSAAAIFINGVLTMSETLGEENSEFKDIAIKCLESLTQNYLSDQNSEGILSQGVYNKKLNVGVNESVIWGDFYFMQAIFLLKGLDFYKIWE</sequence>
<name>A0A2K8KHL0_9MOLU</name>